<evidence type="ECO:0008006" key="4">
    <source>
        <dbReference type="Google" id="ProtNLM"/>
    </source>
</evidence>
<evidence type="ECO:0000313" key="2">
    <source>
        <dbReference type="EMBL" id="SEN30330.1"/>
    </source>
</evidence>
<sequence>MKKCILIFTLCLTGQLNAAIIHDFVGPYKASNWEFWPPDGFNALTATHFYTSKHAIGFDVINTNTFDSNNPTVGWFGGLATFSTVAKGSGIASFDIIAGHIMSPAGTSGDSNISIMAFAGDISTGSNIQLICSSVDFGCGTIPVDPIEIPISTGEEFGLMFLIGNMAPGFVLGVELRNFSAPVSIAVSEPHILSLIVVSLMLLASFGNFRIKINL</sequence>
<dbReference type="EMBL" id="FOCP01000013">
    <property type="protein sequence ID" value="SEN30330.1"/>
    <property type="molecule type" value="Genomic_DNA"/>
</dbReference>
<organism evidence="2 3">
    <name type="scientific">Nitrosomonas marina</name>
    <dbReference type="NCBI Taxonomy" id="917"/>
    <lineage>
        <taxon>Bacteria</taxon>
        <taxon>Pseudomonadati</taxon>
        <taxon>Pseudomonadota</taxon>
        <taxon>Betaproteobacteria</taxon>
        <taxon>Nitrosomonadales</taxon>
        <taxon>Nitrosomonadaceae</taxon>
        <taxon>Nitrosomonas</taxon>
    </lineage>
</organism>
<feature type="signal peptide" evidence="1">
    <location>
        <begin position="1"/>
        <end position="18"/>
    </location>
</feature>
<dbReference type="OrthoDB" id="9967396at2"/>
<dbReference type="RefSeq" id="WP_090632281.1">
    <property type="nucleotide sequence ID" value="NZ_FOCP01000013.1"/>
</dbReference>
<reference evidence="2 3" key="1">
    <citation type="submission" date="2016-10" db="EMBL/GenBank/DDBJ databases">
        <authorList>
            <person name="de Groot N.N."/>
        </authorList>
    </citation>
    <scope>NUCLEOTIDE SEQUENCE [LARGE SCALE GENOMIC DNA]</scope>
    <source>
        <strain evidence="2 3">Nm22</strain>
    </source>
</reference>
<name>A0A1H8FFE8_9PROT</name>
<evidence type="ECO:0000313" key="3">
    <source>
        <dbReference type="Proteomes" id="UP000199459"/>
    </source>
</evidence>
<protein>
    <recommendedName>
        <fullName evidence="4">PEP-CTERM protein-sorting domain-containing protein</fullName>
    </recommendedName>
</protein>
<feature type="chain" id="PRO_5011634370" description="PEP-CTERM protein-sorting domain-containing protein" evidence="1">
    <location>
        <begin position="19"/>
        <end position="215"/>
    </location>
</feature>
<evidence type="ECO:0000256" key="1">
    <source>
        <dbReference type="SAM" id="SignalP"/>
    </source>
</evidence>
<keyword evidence="1" id="KW-0732">Signal</keyword>
<dbReference type="Proteomes" id="UP000199459">
    <property type="component" value="Unassembled WGS sequence"/>
</dbReference>
<dbReference type="AlphaFoldDB" id="A0A1H8FFE8"/>
<proteinExistence type="predicted"/>
<gene>
    <name evidence="2" type="ORF">SAMN05216325_11310</name>
</gene>
<accession>A0A1H8FFE8</accession>